<gene>
    <name evidence="1" type="ORF">DFL_005776</name>
</gene>
<protein>
    <submittedName>
        <fullName evidence="1">Uncharacterized protein</fullName>
    </submittedName>
</protein>
<sequence length="399" mass="45884">MPTGLLDLPNEILFDILRQALRAKRGIKSRRAVHIGRVCRRFYTIITQLLYSKCDVELYDSWDWSRRDHIMRFRRHGESKSTGFNRAFKELDMYKTHGKFVNQLTLEVYPLTSRKQLKVIVKAPYLVLANPDMLANGLPIETATSLSNFASILISSFPNLTSLTIGNRRPMPIRRGPLIDTLANVFTTCIYLKSLTLTLYLTNNLCEPPGPYIPQQLFSNSTSTHPKQFAPIQNLTLDLLFEFGADWFLFSLSHVLPAPSAASIKTLTFRYGDERRIRQLAAYAAATHPVKGIIASERRIQLASLRSLKFFLTRDSKWAFDEHFEILRPELVKTKIIHLRDDMSDAASLRLTFPKFEGPHMSDYRIRWTENVLGDFLPWSFSLGGSFNRHHAWVSHPPE</sequence>
<reference evidence="1 2" key="1">
    <citation type="submission" date="2019-01" db="EMBL/GenBank/DDBJ databases">
        <title>Intercellular communication is required for trap formation in the nematode-trapping fungus Duddingtonia flagrans.</title>
        <authorList>
            <person name="Youssar L."/>
            <person name="Wernet V."/>
            <person name="Hensel N."/>
            <person name="Hildebrandt H.-G."/>
            <person name="Fischer R."/>
        </authorList>
    </citation>
    <scope>NUCLEOTIDE SEQUENCE [LARGE SCALE GENOMIC DNA]</scope>
    <source>
        <strain evidence="1 2">CBS H-5679</strain>
    </source>
</reference>
<proteinExistence type="predicted"/>
<keyword evidence="2" id="KW-1185">Reference proteome</keyword>
<dbReference type="GeneID" id="93588087"/>
<dbReference type="Proteomes" id="UP000283090">
    <property type="component" value="Unassembled WGS sequence"/>
</dbReference>
<comment type="caution">
    <text evidence="1">The sequence shown here is derived from an EMBL/GenBank/DDBJ whole genome shotgun (WGS) entry which is preliminary data.</text>
</comment>
<dbReference type="EMBL" id="SAEB01000007">
    <property type="protein sequence ID" value="RVD84009.1"/>
    <property type="molecule type" value="Genomic_DNA"/>
</dbReference>
<organism evidence="1 2">
    <name type="scientific">Arthrobotrys flagrans</name>
    <name type="common">Nematode-trapping fungus</name>
    <name type="synonym">Trichothecium flagrans</name>
    <dbReference type="NCBI Taxonomy" id="97331"/>
    <lineage>
        <taxon>Eukaryota</taxon>
        <taxon>Fungi</taxon>
        <taxon>Dikarya</taxon>
        <taxon>Ascomycota</taxon>
        <taxon>Pezizomycotina</taxon>
        <taxon>Orbiliomycetes</taxon>
        <taxon>Orbiliales</taxon>
        <taxon>Orbiliaceae</taxon>
        <taxon>Arthrobotrys</taxon>
    </lineage>
</organism>
<evidence type="ECO:0000313" key="1">
    <source>
        <dbReference type="EMBL" id="RVD84009.1"/>
    </source>
</evidence>
<name>A0A436ZYU3_ARTFL</name>
<evidence type="ECO:0000313" key="2">
    <source>
        <dbReference type="Proteomes" id="UP000283090"/>
    </source>
</evidence>
<accession>A0A436ZYU3</accession>
<dbReference type="AlphaFoldDB" id="A0A436ZYU3"/>
<dbReference type="RefSeq" id="XP_067489553.1">
    <property type="nucleotide sequence ID" value="XM_067635086.1"/>
</dbReference>
<dbReference type="VEuPathDB" id="FungiDB:DFL_005776"/>